<feature type="region of interest" description="Disordered" evidence="1">
    <location>
        <begin position="1"/>
        <end position="95"/>
    </location>
</feature>
<feature type="region of interest" description="Disordered" evidence="1">
    <location>
        <begin position="261"/>
        <end position="299"/>
    </location>
</feature>
<feature type="compositionally biased region" description="Low complexity" evidence="1">
    <location>
        <begin position="193"/>
        <end position="208"/>
    </location>
</feature>
<sequence>MRMVKALEMGTSPLVASTGDERQMGGESEVGLMATETSSLSEMKHEVSETNGKLEVEAGRGSRGGGRGSRARGRGPKTTSNRSKAFSFPSTDPSPVPVDDLMQMFTMHSTVPHDVLSVPTPEVNGSVGAVIVPPDSKPPQYIPREMMLRLTATINNGLVCVSHAFQLIRQSQIELEQAHHILKDIIQSQGNINQANGNTNNANISASADENGDSVASPSTPRNSTQMVVDDAPAQSWNNGSIEDMQLPVDPFELVESHVLREADSTDQNKFGTQRGNSRGGTGRRKRGVSNQRRGKASKLSILPEEKVLEYGRFMTVAVTDIRQELGEDNEVTVFSATQVESLLEKKVQQEVELQQPSQTVMNQASESDHHHSESEEDSDDDLFEVSTKKHVSQNSNPPLEEIKTDTSRKRKLPSTSSDDDTDVNLPLWRQLRVDRNVRQKILNRIFNKNEQQNNEDDDVDTSSDISSERR</sequence>
<feature type="compositionally biased region" description="Polar residues" evidence="1">
    <location>
        <begin position="266"/>
        <end position="277"/>
    </location>
</feature>
<dbReference type="EMBL" id="LJIJ01000203">
    <property type="protein sequence ID" value="ODN00503.1"/>
    <property type="molecule type" value="Genomic_DNA"/>
</dbReference>
<feature type="region of interest" description="Disordered" evidence="1">
    <location>
        <begin position="193"/>
        <end position="228"/>
    </location>
</feature>
<evidence type="ECO:0000313" key="3">
    <source>
        <dbReference type="Proteomes" id="UP000094527"/>
    </source>
</evidence>
<feature type="region of interest" description="Disordered" evidence="1">
    <location>
        <begin position="350"/>
        <end position="423"/>
    </location>
</feature>
<protein>
    <submittedName>
        <fullName evidence="2">Uncharacterized protein</fullName>
    </submittedName>
</protein>
<proteinExistence type="predicted"/>
<feature type="compositionally biased region" description="Basic residues" evidence="1">
    <location>
        <begin position="282"/>
        <end position="297"/>
    </location>
</feature>
<gene>
    <name evidence="2" type="ORF">Ocin01_06180</name>
</gene>
<feature type="compositionally biased region" description="Acidic residues" evidence="1">
    <location>
        <begin position="375"/>
        <end position="384"/>
    </location>
</feature>
<comment type="caution">
    <text evidence="2">The sequence shown here is derived from an EMBL/GenBank/DDBJ whole genome shotgun (WGS) entry which is preliminary data.</text>
</comment>
<feature type="compositionally biased region" description="Polar residues" evidence="1">
    <location>
        <begin position="214"/>
        <end position="227"/>
    </location>
</feature>
<dbReference type="Proteomes" id="UP000094527">
    <property type="component" value="Unassembled WGS sequence"/>
</dbReference>
<dbReference type="AlphaFoldDB" id="A0A1D2N5F2"/>
<accession>A0A1D2N5F2</accession>
<evidence type="ECO:0000313" key="2">
    <source>
        <dbReference type="EMBL" id="ODN00503.1"/>
    </source>
</evidence>
<keyword evidence="3" id="KW-1185">Reference proteome</keyword>
<feature type="compositionally biased region" description="Low complexity" evidence="1">
    <location>
        <begin position="86"/>
        <end position="95"/>
    </location>
</feature>
<name>A0A1D2N5F2_ORCCI</name>
<feature type="compositionally biased region" description="Basic and acidic residues" evidence="1">
    <location>
        <begin position="42"/>
        <end position="60"/>
    </location>
</feature>
<evidence type="ECO:0000256" key="1">
    <source>
        <dbReference type="SAM" id="MobiDB-lite"/>
    </source>
</evidence>
<reference evidence="2 3" key="1">
    <citation type="journal article" date="2016" name="Genome Biol. Evol.">
        <title>Gene Family Evolution Reflects Adaptation to Soil Environmental Stressors in the Genome of the Collembolan Orchesella cincta.</title>
        <authorList>
            <person name="Faddeeva-Vakhrusheva A."/>
            <person name="Derks M.F."/>
            <person name="Anvar S.Y."/>
            <person name="Agamennone V."/>
            <person name="Suring W."/>
            <person name="Smit S."/>
            <person name="van Straalen N.M."/>
            <person name="Roelofs D."/>
        </authorList>
    </citation>
    <scope>NUCLEOTIDE SEQUENCE [LARGE SCALE GENOMIC DNA]</scope>
    <source>
        <tissue evidence="2">Mixed pool</tissue>
    </source>
</reference>
<organism evidence="2 3">
    <name type="scientific">Orchesella cincta</name>
    <name type="common">Springtail</name>
    <name type="synonym">Podura cincta</name>
    <dbReference type="NCBI Taxonomy" id="48709"/>
    <lineage>
        <taxon>Eukaryota</taxon>
        <taxon>Metazoa</taxon>
        <taxon>Ecdysozoa</taxon>
        <taxon>Arthropoda</taxon>
        <taxon>Hexapoda</taxon>
        <taxon>Collembola</taxon>
        <taxon>Entomobryomorpha</taxon>
        <taxon>Entomobryoidea</taxon>
        <taxon>Orchesellidae</taxon>
        <taxon>Orchesellinae</taxon>
        <taxon>Orchesella</taxon>
    </lineage>
</organism>
<feature type="region of interest" description="Disordered" evidence="1">
    <location>
        <begin position="446"/>
        <end position="471"/>
    </location>
</feature>